<evidence type="ECO:0000256" key="3">
    <source>
        <dbReference type="ARBA" id="ARBA00022475"/>
    </source>
</evidence>
<evidence type="ECO:0000256" key="6">
    <source>
        <dbReference type="ARBA" id="ARBA00023136"/>
    </source>
</evidence>
<evidence type="ECO:0000256" key="5">
    <source>
        <dbReference type="ARBA" id="ARBA00022989"/>
    </source>
</evidence>
<evidence type="ECO:0000313" key="10">
    <source>
        <dbReference type="Proteomes" id="UP000543556"/>
    </source>
</evidence>
<comment type="similarity">
    <text evidence="2">Belongs to the MotB family.</text>
</comment>
<dbReference type="InterPro" id="IPR025713">
    <property type="entry name" value="MotB-like_N_dom"/>
</dbReference>
<dbReference type="RefSeq" id="WP_176635945.1">
    <property type="nucleotide sequence ID" value="NZ_JAAMFM010000027.1"/>
</dbReference>
<keyword evidence="10" id="KW-1185">Reference proteome</keyword>
<accession>A0A7Y7IJ13</accession>
<dbReference type="CDD" id="cd07185">
    <property type="entry name" value="OmpA_C-like"/>
    <property type="match status" value="1"/>
</dbReference>
<comment type="caution">
    <text evidence="9">The sequence shown here is derived from an EMBL/GenBank/DDBJ whole genome shotgun (WGS) entry which is preliminary data.</text>
</comment>
<gene>
    <name evidence="9" type="ORF">G6034_15185</name>
</gene>
<dbReference type="Gene3D" id="3.30.1330.60">
    <property type="entry name" value="OmpA-like domain"/>
    <property type="match status" value="1"/>
</dbReference>
<dbReference type="InterPro" id="IPR006665">
    <property type="entry name" value="OmpA-like"/>
</dbReference>
<dbReference type="Pfam" id="PF13677">
    <property type="entry name" value="MotB_plug"/>
    <property type="match status" value="1"/>
</dbReference>
<evidence type="ECO:0000256" key="4">
    <source>
        <dbReference type="ARBA" id="ARBA00022692"/>
    </source>
</evidence>
<evidence type="ECO:0000256" key="2">
    <source>
        <dbReference type="ARBA" id="ARBA00008914"/>
    </source>
</evidence>
<sequence length="270" mass="29225">MTPRRGGRGSRRRGSPEHHADERWMASYMDMVTVLMCLFIVLYAMSSVDNAKFSQLKDSLATGFGQVNVGKIDTAAGVIVAPKDVGKEGSFTNDKMAKALAEVAKLTALRDEMHARLARAGLAANVEFSVDERGLTVKLVGSQTFFLPDSPALSVRADRVLTAIAPVLEKARLEISVEGHAANAITGYPSVWELSSERAVGVLRYLVEHSHIPGSTIGAVGYGASRQVNDDSTEALRELNRRVDIVVLSKQTEDVRALIPKALKVKVNQP</sequence>
<dbReference type="InterPro" id="IPR050330">
    <property type="entry name" value="Bact_OuterMem_StrucFunc"/>
</dbReference>
<name>A0A7Y7IJ13_9MICC</name>
<comment type="subcellular location">
    <subcellularLocation>
        <location evidence="1">Cell membrane</location>
        <topology evidence="1">Single-pass membrane protein</topology>
    </subcellularLocation>
</comment>
<evidence type="ECO:0000259" key="8">
    <source>
        <dbReference type="PROSITE" id="PS51123"/>
    </source>
</evidence>
<dbReference type="EMBL" id="JAAMFM010000027">
    <property type="protein sequence ID" value="NVM96223.1"/>
    <property type="molecule type" value="Genomic_DNA"/>
</dbReference>
<proteinExistence type="inferred from homology"/>
<dbReference type="Pfam" id="PF00691">
    <property type="entry name" value="OmpA"/>
    <property type="match status" value="1"/>
</dbReference>
<keyword evidence="9" id="KW-0969">Cilium</keyword>
<reference evidence="9 10" key="1">
    <citation type="submission" date="2020-02" db="EMBL/GenBank/DDBJ databases">
        <title>Genome sequence of strain AETb3-4.</title>
        <authorList>
            <person name="Gao J."/>
            <person name="Zhang X."/>
        </authorList>
    </citation>
    <scope>NUCLEOTIDE SEQUENCE [LARGE SCALE GENOMIC DNA]</scope>
    <source>
        <strain evidence="9 10">AETb3-4</strain>
    </source>
</reference>
<keyword evidence="9" id="KW-0966">Cell projection</keyword>
<dbReference type="PANTHER" id="PTHR30329">
    <property type="entry name" value="STATOR ELEMENT OF FLAGELLAR MOTOR COMPLEX"/>
    <property type="match status" value="1"/>
</dbReference>
<protein>
    <submittedName>
        <fullName evidence="9">Flagellar motor protein MotB</fullName>
    </submittedName>
</protein>
<dbReference type="SUPFAM" id="SSF103088">
    <property type="entry name" value="OmpA-like"/>
    <property type="match status" value="1"/>
</dbReference>
<evidence type="ECO:0000313" key="9">
    <source>
        <dbReference type="EMBL" id="NVM96223.1"/>
    </source>
</evidence>
<dbReference type="InterPro" id="IPR036737">
    <property type="entry name" value="OmpA-like_sf"/>
</dbReference>
<organism evidence="9 10">
    <name type="scientific">Arthrobacter wenxiniae</name>
    <dbReference type="NCBI Taxonomy" id="2713570"/>
    <lineage>
        <taxon>Bacteria</taxon>
        <taxon>Bacillati</taxon>
        <taxon>Actinomycetota</taxon>
        <taxon>Actinomycetes</taxon>
        <taxon>Micrococcales</taxon>
        <taxon>Micrococcaceae</taxon>
        <taxon>Arthrobacter</taxon>
    </lineage>
</organism>
<dbReference type="AlphaFoldDB" id="A0A7Y7IJ13"/>
<keyword evidence="9" id="KW-0282">Flagellum</keyword>
<dbReference type="PANTHER" id="PTHR30329:SF21">
    <property type="entry name" value="LIPOPROTEIN YIAD-RELATED"/>
    <property type="match status" value="1"/>
</dbReference>
<keyword evidence="5" id="KW-1133">Transmembrane helix</keyword>
<dbReference type="Proteomes" id="UP000543556">
    <property type="component" value="Unassembled WGS sequence"/>
</dbReference>
<keyword evidence="4" id="KW-0812">Transmembrane</keyword>
<dbReference type="PROSITE" id="PS51123">
    <property type="entry name" value="OMPA_2"/>
    <property type="match status" value="1"/>
</dbReference>
<keyword evidence="3" id="KW-1003">Cell membrane</keyword>
<dbReference type="GO" id="GO:0005886">
    <property type="term" value="C:plasma membrane"/>
    <property type="evidence" value="ECO:0007669"/>
    <property type="project" value="UniProtKB-SubCell"/>
</dbReference>
<keyword evidence="6 7" id="KW-0472">Membrane</keyword>
<evidence type="ECO:0000256" key="7">
    <source>
        <dbReference type="PROSITE-ProRule" id="PRU00473"/>
    </source>
</evidence>
<feature type="domain" description="OmpA-like" evidence="8">
    <location>
        <begin position="133"/>
        <end position="251"/>
    </location>
</feature>
<evidence type="ECO:0000256" key="1">
    <source>
        <dbReference type="ARBA" id="ARBA00004162"/>
    </source>
</evidence>